<organism evidence="2">
    <name type="scientific">hydrothermal vent metagenome</name>
    <dbReference type="NCBI Taxonomy" id="652676"/>
    <lineage>
        <taxon>unclassified sequences</taxon>
        <taxon>metagenomes</taxon>
        <taxon>ecological metagenomes</taxon>
    </lineage>
</organism>
<dbReference type="PANTHER" id="PTHR39550">
    <property type="entry name" value="SLL0658 PROTEIN"/>
    <property type="match status" value="1"/>
</dbReference>
<evidence type="ECO:0008006" key="3">
    <source>
        <dbReference type="Google" id="ProtNLM"/>
    </source>
</evidence>
<dbReference type="AlphaFoldDB" id="A0A1W1CJ70"/>
<reference evidence="2" key="1">
    <citation type="submission" date="2016-10" db="EMBL/GenBank/DDBJ databases">
        <authorList>
            <person name="de Groot N.N."/>
        </authorList>
    </citation>
    <scope>NUCLEOTIDE SEQUENCE</scope>
</reference>
<proteinExistence type="predicted"/>
<dbReference type="EMBL" id="FPHE01000145">
    <property type="protein sequence ID" value="SFV65743.1"/>
    <property type="molecule type" value="Genomic_DNA"/>
</dbReference>
<keyword evidence="1" id="KW-0812">Transmembrane</keyword>
<dbReference type="PANTHER" id="PTHR39550:SF1">
    <property type="entry name" value="SLL0658 PROTEIN"/>
    <property type="match status" value="1"/>
</dbReference>
<name>A0A1W1CJ70_9ZZZZ</name>
<accession>A0A1W1CJ70</accession>
<evidence type="ECO:0000256" key="1">
    <source>
        <dbReference type="SAM" id="Phobius"/>
    </source>
</evidence>
<protein>
    <recommendedName>
        <fullName evidence="3">DUF3368 domain-containing protein</fullName>
    </recommendedName>
</protein>
<sequence>MKLIISDSTTIITLLNIDRLEVLTNIFSLVYIPQKVYDEIVIDEQIILDKDFFAVKRISDKKLYKLLSKSLDAGESEAIVLAKEMELSLIIDEKKGRKIASNLGINIFGFIGLLILNHKNALLTKEETLDIFYRAKEQGFRVGMRLENDFLESLES</sequence>
<gene>
    <name evidence="2" type="ORF">MNB_SV-12-243</name>
</gene>
<keyword evidence="1" id="KW-0472">Membrane</keyword>
<feature type="transmembrane region" description="Helical" evidence="1">
    <location>
        <begin position="99"/>
        <end position="116"/>
    </location>
</feature>
<evidence type="ECO:0000313" key="2">
    <source>
        <dbReference type="EMBL" id="SFV65743.1"/>
    </source>
</evidence>
<dbReference type="InterPro" id="IPR021799">
    <property type="entry name" value="PIN-like_prokaryotic"/>
</dbReference>
<dbReference type="Pfam" id="PF11848">
    <property type="entry name" value="DUF3368"/>
    <property type="match status" value="1"/>
</dbReference>
<keyword evidence="1" id="KW-1133">Transmembrane helix</keyword>
<dbReference type="Gene3D" id="3.40.50.1010">
    <property type="entry name" value="5'-nuclease"/>
    <property type="match status" value="1"/>
</dbReference>